<dbReference type="Pfam" id="PF04082">
    <property type="entry name" value="Fungal_trans"/>
    <property type="match status" value="1"/>
</dbReference>
<feature type="compositionally biased region" description="Polar residues" evidence="4">
    <location>
        <begin position="87"/>
        <end position="118"/>
    </location>
</feature>
<feature type="compositionally biased region" description="Polar residues" evidence="4">
    <location>
        <begin position="1"/>
        <end position="26"/>
    </location>
</feature>
<dbReference type="AlphaFoldDB" id="A0A135THN8"/>
<evidence type="ECO:0000256" key="4">
    <source>
        <dbReference type="SAM" id="MobiDB-lite"/>
    </source>
</evidence>
<dbReference type="GO" id="GO:0005634">
    <property type="term" value="C:nucleus"/>
    <property type="evidence" value="ECO:0007669"/>
    <property type="project" value="UniProtKB-SubCell"/>
</dbReference>
<protein>
    <recommendedName>
        <fullName evidence="5">Xylanolytic transcriptional activator regulatory domain-containing protein</fullName>
    </recommendedName>
</protein>
<dbReference type="EMBL" id="JEMN01001112">
    <property type="protein sequence ID" value="KXH47604.1"/>
    <property type="molecule type" value="Genomic_DNA"/>
</dbReference>
<feature type="domain" description="Xylanolytic transcriptional activator regulatory" evidence="5">
    <location>
        <begin position="269"/>
        <end position="343"/>
    </location>
</feature>
<name>A0A135THN8_9PEZI</name>
<dbReference type="OrthoDB" id="435881at2759"/>
<proteinExistence type="predicted"/>
<evidence type="ECO:0000313" key="7">
    <source>
        <dbReference type="Proteomes" id="UP000070054"/>
    </source>
</evidence>
<dbReference type="PANTHER" id="PTHR31001:SF50">
    <property type="entry name" value="ZN(II)2CYS6 TRANSCRIPTION FACTOR (EUROFUNG)"/>
    <property type="match status" value="1"/>
</dbReference>
<evidence type="ECO:0000256" key="2">
    <source>
        <dbReference type="ARBA" id="ARBA00022723"/>
    </source>
</evidence>
<accession>A0A135THN8</accession>
<feature type="compositionally biased region" description="Basic and acidic residues" evidence="4">
    <location>
        <begin position="34"/>
        <end position="71"/>
    </location>
</feature>
<organism evidence="6 7">
    <name type="scientific">Colletotrichum nymphaeae SA-01</name>
    <dbReference type="NCBI Taxonomy" id="1460502"/>
    <lineage>
        <taxon>Eukaryota</taxon>
        <taxon>Fungi</taxon>
        <taxon>Dikarya</taxon>
        <taxon>Ascomycota</taxon>
        <taxon>Pezizomycotina</taxon>
        <taxon>Sordariomycetes</taxon>
        <taxon>Hypocreomycetidae</taxon>
        <taxon>Glomerellales</taxon>
        <taxon>Glomerellaceae</taxon>
        <taxon>Colletotrichum</taxon>
        <taxon>Colletotrichum acutatum species complex</taxon>
    </lineage>
</organism>
<dbReference type="CDD" id="cd12148">
    <property type="entry name" value="fungal_TF_MHR"/>
    <property type="match status" value="1"/>
</dbReference>
<dbReference type="SMART" id="SM00906">
    <property type="entry name" value="Fungal_trans"/>
    <property type="match status" value="1"/>
</dbReference>
<keyword evidence="2" id="KW-0479">Metal-binding</keyword>
<feature type="compositionally biased region" description="Polar residues" evidence="4">
    <location>
        <begin position="632"/>
        <end position="647"/>
    </location>
</feature>
<dbReference type="GO" id="GO:0006351">
    <property type="term" value="P:DNA-templated transcription"/>
    <property type="evidence" value="ECO:0007669"/>
    <property type="project" value="InterPro"/>
</dbReference>
<keyword evidence="3" id="KW-0539">Nucleus</keyword>
<evidence type="ECO:0000256" key="3">
    <source>
        <dbReference type="ARBA" id="ARBA00023242"/>
    </source>
</evidence>
<evidence type="ECO:0000313" key="6">
    <source>
        <dbReference type="EMBL" id="KXH47604.1"/>
    </source>
</evidence>
<dbReference type="InterPro" id="IPR007219">
    <property type="entry name" value="XnlR_reg_dom"/>
</dbReference>
<dbReference type="Proteomes" id="UP000070054">
    <property type="component" value="Unassembled WGS sequence"/>
</dbReference>
<comment type="subcellular location">
    <subcellularLocation>
        <location evidence="1">Nucleus</location>
    </subcellularLocation>
</comment>
<evidence type="ECO:0000259" key="5">
    <source>
        <dbReference type="SMART" id="SM00906"/>
    </source>
</evidence>
<evidence type="ECO:0000256" key="1">
    <source>
        <dbReference type="ARBA" id="ARBA00004123"/>
    </source>
</evidence>
<reference evidence="6 7" key="1">
    <citation type="submission" date="2014-02" db="EMBL/GenBank/DDBJ databases">
        <title>The genome sequence of Colletotrichum nymphaeae SA-01.</title>
        <authorList>
            <person name="Baroncelli R."/>
            <person name="Thon M.R."/>
        </authorList>
    </citation>
    <scope>NUCLEOTIDE SEQUENCE [LARGE SCALE GENOMIC DNA]</scope>
    <source>
        <strain evidence="6 7">SA-01</strain>
    </source>
</reference>
<dbReference type="GO" id="GO:0008270">
    <property type="term" value="F:zinc ion binding"/>
    <property type="evidence" value="ECO:0007669"/>
    <property type="project" value="InterPro"/>
</dbReference>
<feature type="region of interest" description="Disordered" evidence="4">
    <location>
        <begin position="575"/>
        <end position="656"/>
    </location>
</feature>
<feature type="compositionally biased region" description="Polar residues" evidence="4">
    <location>
        <begin position="587"/>
        <end position="598"/>
    </location>
</feature>
<comment type="caution">
    <text evidence="6">The sequence shown here is derived from an EMBL/GenBank/DDBJ whole genome shotgun (WGS) entry which is preliminary data.</text>
</comment>
<sequence>MSDNIETSSNQPSTTDGPSTTASTAPPKQPKMLQRLEKVVQTLEPKDGDRQDPVDPQHLHKHNDGGDRERPQSPIPSPMVEDIDATNLGSFSPTMGSGVQAGRSNPPSAELQSVTSSHGDSDGRIVRDAGRDTYVRRCETLTAKRRILSILGDQKLHLWGIYKERVEPLTKLLHLPSLEQAVTGHRLVDFEDGTRCIMLSIYYGAVTSLGEEECGQLFQSGQAWVLSVLRDEVEAMLSKAMLIHTGDIQPLQALVLYLIFLRHHEPRLSWNLSGLAVRLAQNFGIHREGSLFGLSTFDIEKRRRLWWQIAVLDAPSAEDYSGEYNLLEMSSFDSQPPRNLNDTQLYPAMLEYPPETRGITEMTFTLARCQITSMYRCMADSRKPCGNTRKSYAEMSQRERNDWIDSCEQEFSQQFFQNYSATNALHWVSFRLFTSATPWLKYEREAEALGVDQTHHRLHGINPHMDSKDITEPTRKRLFAVAVEVIELNCKLRTDPRTRPWLWLFSSYTQWHAFSLVLHWLRTDPLCKGSRRAWQAIEKAIVLRWEHPPSLFSGQKPQQWRSVLRQLGKARYARQEALDRRGRRGSRTASEKTGQASVFSLASATSHAPSSSRSSFQKPSHSYNSLESSSSRPQQLVQAPEVAQTNAPGPLTPPITTTDVALQRDLTTPEQGNSQNTHSISSYQFDEIAGVLPHPDLMMIDETTFSAEEFQDLQDFSFLENYSLD</sequence>
<dbReference type="GO" id="GO:0003677">
    <property type="term" value="F:DNA binding"/>
    <property type="evidence" value="ECO:0007669"/>
    <property type="project" value="InterPro"/>
</dbReference>
<keyword evidence="7" id="KW-1185">Reference proteome</keyword>
<dbReference type="PANTHER" id="PTHR31001">
    <property type="entry name" value="UNCHARACTERIZED TRANSCRIPTIONAL REGULATORY PROTEIN"/>
    <property type="match status" value="1"/>
</dbReference>
<feature type="compositionally biased region" description="Low complexity" evidence="4">
    <location>
        <begin position="600"/>
        <end position="631"/>
    </location>
</feature>
<dbReference type="InterPro" id="IPR050613">
    <property type="entry name" value="Sec_Metabolite_Reg"/>
</dbReference>
<feature type="region of interest" description="Disordered" evidence="4">
    <location>
        <begin position="1"/>
        <end position="127"/>
    </location>
</feature>
<gene>
    <name evidence="6" type="ORF">CNYM01_09455</name>
</gene>